<dbReference type="Pfam" id="PF01739">
    <property type="entry name" value="CheR"/>
    <property type="match status" value="1"/>
</dbReference>
<dbReference type="PRINTS" id="PR00996">
    <property type="entry name" value="CHERMTFRASE"/>
</dbReference>
<dbReference type="OrthoDB" id="205830at2759"/>
<dbReference type="InterPro" id="IPR022642">
    <property type="entry name" value="CheR_C"/>
</dbReference>
<feature type="compositionally biased region" description="Pro residues" evidence="1">
    <location>
        <begin position="515"/>
        <end position="529"/>
    </location>
</feature>
<evidence type="ECO:0000313" key="3">
    <source>
        <dbReference type="EMBL" id="CAH0371117.1"/>
    </source>
</evidence>
<feature type="compositionally biased region" description="Polar residues" evidence="1">
    <location>
        <begin position="549"/>
        <end position="558"/>
    </location>
</feature>
<dbReference type="GO" id="GO:0008757">
    <property type="term" value="F:S-adenosylmethionine-dependent methyltransferase activity"/>
    <property type="evidence" value="ECO:0007669"/>
    <property type="project" value="InterPro"/>
</dbReference>
<feature type="region of interest" description="Disordered" evidence="1">
    <location>
        <begin position="1"/>
        <end position="33"/>
    </location>
</feature>
<feature type="compositionally biased region" description="Pro residues" evidence="1">
    <location>
        <begin position="346"/>
        <end position="359"/>
    </location>
</feature>
<keyword evidence="4" id="KW-1185">Reference proteome</keyword>
<dbReference type="InterPro" id="IPR029063">
    <property type="entry name" value="SAM-dependent_MTases_sf"/>
</dbReference>
<evidence type="ECO:0000313" key="4">
    <source>
        <dbReference type="Proteomes" id="UP000789595"/>
    </source>
</evidence>
<feature type="compositionally biased region" description="Low complexity" evidence="1">
    <location>
        <begin position="1"/>
        <end position="19"/>
    </location>
</feature>
<sequence length="643" mass="70274">MRSPYAAEPAAPPAEVAAPTRTPQGKVREKLDQSKPKSFRTYSRFGRDPEVYFWTIDHVLYGLARAAASTTKVIRVWSAGCAGGEEPYSLAIAWRAVLAERFPAVRLEIVATDVDDMSLRRAKAGVFDVHAVANLPVEWVAACFQLLDDGRYELSEEIRRSVSFSKGDAVTDSPPEGPFDLVLARYSLFLYLAPEDARRALEKVQRVLKGTLVTGLSDSLPQDHALQCVQGAPNGVYRCSEDEPPSPNDGRPATLTELLGLEERLGTKREPPPKRVTVSRGSRRILEKTSRGEDPFPEHRFPRTASMGVAPEPENLERPRTAVAFGSTGPLPASPPRRPRSARVAPPEPARRPAPPPAPARKKKVLPEAARAALFDRLQRPASAPAKRPVKSHSGPTWIIKSEPRPEYVAPARKSLRSADARKVVERLYTADCARREERVQANAKAYFRPAKRRRRQKGKKAVRSFLSRLRRSDAKRKKRLKAIRDAVFAAERGVERTAEDAVGLQNLSRLAAAPRPPPPTRRPPPPPASLSGSSGSSGGGSSGRLAFSTGTGASGSRGQFVPTRPRTTDQGYTSRCARPRSARTAPVAPTRPTVRYRMATAVGAVEVAASPSGKLRHGPKRMDVTSLLRRAYCEPKVLLAPP</sequence>
<comment type="caution">
    <text evidence="3">The sequence shown here is derived from an EMBL/GenBank/DDBJ whole genome shotgun (WGS) entry which is preliminary data.</text>
</comment>
<feature type="domain" description="CheR-type methyltransferase" evidence="2">
    <location>
        <begin position="43"/>
        <end position="242"/>
    </location>
</feature>
<organism evidence="3 4">
    <name type="scientific">Pelagomonas calceolata</name>
    <dbReference type="NCBI Taxonomy" id="35677"/>
    <lineage>
        <taxon>Eukaryota</taxon>
        <taxon>Sar</taxon>
        <taxon>Stramenopiles</taxon>
        <taxon>Ochrophyta</taxon>
        <taxon>Pelagophyceae</taxon>
        <taxon>Pelagomonadales</taxon>
        <taxon>Pelagomonadaceae</taxon>
        <taxon>Pelagomonas</taxon>
    </lineage>
</organism>
<dbReference type="InterPro" id="IPR050903">
    <property type="entry name" value="Bact_Chemotaxis_MeTrfase"/>
</dbReference>
<feature type="compositionally biased region" description="Basic and acidic residues" evidence="1">
    <location>
        <begin position="262"/>
        <end position="273"/>
    </location>
</feature>
<feature type="compositionally biased region" description="Basic and acidic residues" evidence="1">
    <location>
        <begin position="284"/>
        <end position="301"/>
    </location>
</feature>
<reference evidence="3" key="1">
    <citation type="submission" date="2021-11" db="EMBL/GenBank/DDBJ databases">
        <authorList>
            <consortium name="Genoscope - CEA"/>
            <person name="William W."/>
        </authorList>
    </citation>
    <scope>NUCLEOTIDE SEQUENCE</scope>
</reference>
<feature type="region of interest" description="Disordered" evidence="1">
    <location>
        <begin position="506"/>
        <end position="587"/>
    </location>
</feature>
<dbReference type="PANTHER" id="PTHR24422">
    <property type="entry name" value="CHEMOTAXIS PROTEIN METHYLTRANSFERASE"/>
    <property type="match status" value="1"/>
</dbReference>
<protein>
    <recommendedName>
        <fullName evidence="2">CheR-type methyltransferase domain-containing protein</fullName>
    </recommendedName>
</protein>
<dbReference type="SUPFAM" id="SSF53335">
    <property type="entry name" value="S-adenosyl-L-methionine-dependent methyltransferases"/>
    <property type="match status" value="1"/>
</dbReference>
<dbReference type="EMBL" id="CAKKNE010000003">
    <property type="protein sequence ID" value="CAH0371117.1"/>
    <property type="molecule type" value="Genomic_DNA"/>
</dbReference>
<evidence type="ECO:0000259" key="2">
    <source>
        <dbReference type="PROSITE" id="PS50123"/>
    </source>
</evidence>
<feature type="region of interest" description="Disordered" evidence="1">
    <location>
        <begin position="262"/>
        <end position="399"/>
    </location>
</feature>
<dbReference type="PANTHER" id="PTHR24422:SF10">
    <property type="entry name" value="CHEMOTAXIS PROTEIN METHYLTRANSFERASE 2"/>
    <property type="match status" value="1"/>
</dbReference>
<evidence type="ECO:0000256" key="1">
    <source>
        <dbReference type="SAM" id="MobiDB-lite"/>
    </source>
</evidence>
<gene>
    <name evidence="3" type="ORF">PECAL_3P10430</name>
</gene>
<dbReference type="SMART" id="SM00138">
    <property type="entry name" value="MeTrc"/>
    <property type="match status" value="1"/>
</dbReference>
<dbReference type="PROSITE" id="PS50123">
    <property type="entry name" value="CHER"/>
    <property type="match status" value="1"/>
</dbReference>
<accession>A0A8J2SP43</accession>
<proteinExistence type="predicted"/>
<dbReference type="InterPro" id="IPR000780">
    <property type="entry name" value="CheR_MeTrfase"/>
</dbReference>
<dbReference type="AlphaFoldDB" id="A0A8J2SP43"/>
<name>A0A8J2SP43_9STRA</name>
<dbReference type="Proteomes" id="UP000789595">
    <property type="component" value="Unassembled WGS sequence"/>
</dbReference>
<dbReference type="Gene3D" id="3.40.50.150">
    <property type="entry name" value="Vaccinia Virus protein VP39"/>
    <property type="match status" value="1"/>
</dbReference>